<reference evidence="1 2" key="1">
    <citation type="journal article" date="2016" name="Sci. Rep.">
        <title>Peltaster fructicola genome reveals evolution from an invasive phytopathogen to an ectophytic parasite.</title>
        <authorList>
            <person name="Xu C."/>
            <person name="Chen H."/>
            <person name="Gleason M.L."/>
            <person name="Xu J.R."/>
            <person name="Liu H."/>
            <person name="Zhang R."/>
            <person name="Sun G."/>
        </authorList>
    </citation>
    <scope>NUCLEOTIDE SEQUENCE [LARGE SCALE GENOMIC DNA]</scope>
    <source>
        <strain evidence="1 2">LNHT1506</strain>
    </source>
</reference>
<dbReference type="InterPro" id="IPR036412">
    <property type="entry name" value="HAD-like_sf"/>
</dbReference>
<dbReference type="AlphaFoldDB" id="A0A6H0Y654"/>
<sequence length="130" mass="14194">MTTSAIPWTHIKAMSFDIFGTLVDWEGGMWAGVKASAIGPYVHDRQQVMAMLSKHDNAIQVESPTMLQRDVIAEGLKRTAIELKLVGAGKLTEVDLDATAKEYGNTIGSYEAFPDTVDAIRRLVALSNMP</sequence>
<dbReference type="EMBL" id="CP051143">
    <property type="protein sequence ID" value="QIX02080.1"/>
    <property type="molecule type" value="Genomic_DNA"/>
</dbReference>
<dbReference type="Proteomes" id="UP000503462">
    <property type="component" value="Chromosome 5"/>
</dbReference>
<protein>
    <submittedName>
        <fullName evidence="1">Uncharacterized protein</fullName>
    </submittedName>
</protein>
<keyword evidence="2" id="KW-1185">Reference proteome</keyword>
<organism evidence="1 2">
    <name type="scientific">Peltaster fructicola</name>
    <dbReference type="NCBI Taxonomy" id="286661"/>
    <lineage>
        <taxon>Eukaryota</taxon>
        <taxon>Fungi</taxon>
        <taxon>Dikarya</taxon>
        <taxon>Ascomycota</taxon>
        <taxon>Pezizomycotina</taxon>
        <taxon>Dothideomycetes</taxon>
        <taxon>Dothideomycetes incertae sedis</taxon>
        <taxon>Peltaster</taxon>
    </lineage>
</organism>
<dbReference type="SUPFAM" id="SSF56784">
    <property type="entry name" value="HAD-like"/>
    <property type="match status" value="1"/>
</dbReference>
<evidence type="ECO:0000313" key="1">
    <source>
        <dbReference type="EMBL" id="QIX02080.1"/>
    </source>
</evidence>
<name>A0A6H0Y654_9PEZI</name>
<dbReference type="Gene3D" id="1.10.150.750">
    <property type="match status" value="1"/>
</dbReference>
<gene>
    <name evidence="1" type="ORF">AMS68_007597</name>
</gene>
<dbReference type="OrthoDB" id="444127at2759"/>
<accession>A0A6H0Y654</accession>
<evidence type="ECO:0000313" key="2">
    <source>
        <dbReference type="Proteomes" id="UP000503462"/>
    </source>
</evidence>
<proteinExistence type="predicted"/>